<dbReference type="SUPFAM" id="SSF110849">
    <property type="entry name" value="ParB/Sulfiredoxin"/>
    <property type="match status" value="1"/>
</dbReference>
<proteinExistence type="predicted"/>
<dbReference type="Proteomes" id="UP000461880">
    <property type="component" value="Unassembled WGS sequence"/>
</dbReference>
<comment type="caution">
    <text evidence="2">The sequence shown here is derived from an EMBL/GenBank/DDBJ whole genome shotgun (WGS) entry which is preliminary data.</text>
</comment>
<dbReference type="RefSeq" id="WP_154504199.1">
    <property type="nucleotide sequence ID" value="NZ_VUMN01000011.1"/>
</dbReference>
<dbReference type="PANTHER" id="PTHR33375:SF1">
    <property type="entry name" value="CHROMOSOME-PARTITIONING PROTEIN PARB-RELATED"/>
    <property type="match status" value="1"/>
</dbReference>
<dbReference type="PANTHER" id="PTHR33375">
    <property type="entry name" value="CHROMOSOME-PARTITIONING PROTEIN PARB-RELATED"/>
    <property type="match status" value="1"/>
</dbReference>
<gene>
    <name evidence="2" type="ORF">FYJ51_05880</name>
</gene>
<dbReference type="SMART" id="SM00470">
    <property type="entry name" value="ParB"/>
    <property type="match status" value="1"/>
</dbReference>
<name>A0A7X2TFR4_9FIRM</name>
<dbReference type="EMBL" id="VUMN01000011">
    <property type="protein sequence ID" value="MSS58430.1"/>
    <property type="molecule type" value="Genomic_DNA"/>
</dbReference>
<organism evidence="2 3">
    <name type="scientific">Stecheria intestinalis</name>
    <dbReference type="NCBI Taxonomy" id="2606630"/>
    <lineage>
        <taxon>Bacteria</taxon>
        <taxon>Bacillati</taxon>
        <taxon>Bacillota</taxon>
        <taxon>Erysipelotrichia</taxon>
        <taxon>Erysipelotrichales</taxon>
        <taxon>Erysipelotrichaceae</taxon>
        <taxon>Stecheria</taxon>
    </lineage>
</organism>
<dbReference type="GO" id="GO:0005694">
    <property type="term" value="C:chromosome"/>
    <property type="evidence" value="ECO:0007669"/>
    <property type="project" value="TreeGrafter"/>
</dbReference>
<sequence>METFEKKDQVYSIPLDVIRTRKENGYSIGGIDALAGSIERTGLIHPIILQPEGELFRIVDGERRFRAMKELQTRFEQSGDSIRAKIYSTISAIVRGDLSEEEETRIYRDSNDYARQLTNFERIVRLDPETIDLREEKWQNEYRRLSRKKPVEKIRPTRREVSKLIHLILLESEPELDISEKTIRNYLAFLDRCGPELRAATVMGTIAVRDAQLVSWLNEDEQRDAVEAAGTESFEDYVVEGKYQSGSDSRRKKRQKKTADMLAETYTKKLLRLEADFEKASAMVNSEENLEQEDLQKLERIKKIMQEIQELK</sequence>
<accession>A0A7X2TFR4</accession>
<dbReference type="InterPro" id="IPR050336">
    <property type="entry name" value="Chromosome_partition/occlusion"/>
</dbReference>
<feature type="domain" description="ParB-like N-terminal" evidence="1">
    <location>
        <begin position="11"/>
        <end position="102"/>
    </location>
</feature>
<dbReference type="AlphaFoldDB" id="A0A7X2TFR4"/>
<reference evidence="2 3" key="1">
    <citation type="submission" date="2019-08" db="EMBL/GenBank/DDBJ databases">
        <title>In-depth cultivation of the pig gut microbiome towards novel bacterial diversity and tailored functional studies.</title>
        <authorList>
            <person name="Wylensek D."/>
            <person name="Hitch T.C.A."/>
            <person name="Clavel T."/>
        </authorList>
    </citation>
    <scope>NUCLEOTIDE SEQUENCE [LARGE SCALE GENOMIC DNA]</scope>
    <source>
        <strain evidence="2 3">Oil+RF-744-GAM-WT-6</strain>
    </source>
</reference>
<dbReference type="Pfam" id="PF02195">
    <property type="entry name" value="ParB_N"/>
    <property type="match status" value="1"/>
</dbReference>
<evidence type="ECO:0000313" key="3">
    <source>
        <dbReference type="Proteomes" id="UP000461880"/>
    </source>
</evidence>
<dbReference type="InterPro" id="IPR036086">
    <property type="entry name" value="ParB/Sulfiredoxin_sf"/>
</dbReference>
<dbReference type="Gene3D" id="3.90.1530.30">
    <property type="match status" value="1"/>
</dbReference>
<evidence type="ECO:0000313" key="2">
    <source>
        <dbReference type="EMBL" id="MSS58430.1"/>
    </source>
</evidence>
<protein>
    <recommendedName>
        <fullName evidence="1">ParB-like N-terminal domain-containing protein</fullName>
    </recommendedName>
</protein>
<dbReference type="InterPro" id="IPR003115">
    <property type="entry name" value="ParB_N"/>
</dbReference>
<keyword evidence="3" id="KW-1185">Reference proteome</keyword>
<dbReference type="GO" id="GO:0007059">
    <property type="term" value="P:chromosome segregation"/>
    <property type="evidence" value="ECO:0007669"/>
    <property type="project" value="TreeGrafter"/>
</dbReference>
<evidence type="ECO:0000259" key="1">
    <source>
        <dbReference type="SMART" id="SM00470"/>
    </source>
</evidence>